<feature type="compositionally biased region" description="Basic and acidic residues" evidence="7">
    <location>
        <begin position="345"/>
        <end position="379"/>
    </location>
</feature>
<gene>
    <name evidence="6" type="primary">rsmI</name>
    <name evidence="10" type="ORF">SAMN05216200_105174</name>
</gene>
<feature type="compositionally biased region" description="Low complexity" evidence="7">
    <location>
        <begin position="12"/>
        <end position="26"/>
    </location>
</feature>
<feature type="region of interest" description="Disordered" evidence="7">
    <location>
        <begin position="1"/>
        <end position="26"/>
    </location>
</feature>
<dbReference type="FunFam" id="3.40.1010.10:FF:000007">
    <property type="entry name" value="Ribosomal RNA small subunit methyltransferase I"/>
    <property type="match status" value="1"/>
</dbReference>
<dbReference type="InterPro" id="IPR053910">
    <property type="entry name" value="RsmI_HTH"/>
</dbReference>
<sequence length="379" mass="39310">MAARKPMERTSPADAPDAGAAAPEAPVEAPVEAPLAPGLYVVATPIGNAGDVTLRALDALRRADVIAAEDTRAARRLMEMHGVPLGGRALIAYHDHNGERRRPELLRRLAEGASVALVAEAGTPMISDPGYKLAREAAEAGHAVTALPGASALLAALCVAGLPTDRFMFAGFLPTRRAARRAALAPLAAIPATLVFYEAPRRLAESLADMAAALGPARQAAICRELTKRFEEVRRGALGALAAELAAEPAPRGEAVVVVGPPAAAEAPRRDENAPELDAALSRALKTMSVKDAAREVAAAFGLPRKTVYARALDLARGDRPAADAPAPDEAEDPDAPDAPAAPRARGEGRAPEGGRRGGDPARDGTARRRGRGARDERP</sequence>
<dbReference type="GO" id="GO:0005737">
    <property type="term" value="C:cytoplasm"/>
    <property type="evidence" value="ECO:0007669"/>
    <property type="project" value="UniProtKB-SubCell"/>
</dbReference>
<evidence type="ECO:0000259" key="8">
    <source>
        <dbReference type="Pfam" id="PF00590"/>
    </source>
</evidence>
<keyword evidence="4 6" id="KW-0808">Transferase</keyword>
<dbReference type="NCBIfam" id="TIGR00096">
    <property type="entry name" value="16S rRNA (cytidine(1402)-2'-O)-methyltransferase"/>
    <property type="match status" value="1"/>
</dbReference>
<proteinExistence type="inferred from homology"/>
<dbReference type="EMBL" id="FRDL01000005">
    <property type="protein sequence ID" value="SHN67971.1"/>
    <property type="molecule type" value="Genomic_DNA"/>
</dbReference>
<evidence type="ECO:0000259" key="9">
    <source>
        <dbReference type="Pfam" id="PF23016"/>
    </source>
</evidence>
<accession>A0A1M7TB91</accession>
<organism evidence="10 11">
    <name type="scientific">Oceanicella actignis</name>
    <dbReference type="NCBI Taxonomy" id="1189325"/>
    <lineage>
        <taxon>Bacteria</taxon>
        <taxon>Pseudomonadati</taxon>
        <taxon>Pseudomonadota</taxon>
        <taxon>Alphaproteobacteria</taxon>
        <taxon>Rhodobacterales</taxon>
        <taxon>Paracoccaceae</taxon>
        <taxon>Oceanicella</taxon>
    </lineage>
</organism>
<dbReference type="AlphaFoldDB" id="A0A1M7TB91"/>
<dbReference type="CDD" id="cd11648">
    <property type="entry name" value="RsmI"/>
    <property type="match status" value="1"/>
</dbReference>
<dbReference type="FunFam" id="3.30.950.10:FF:000002">
    <property type="entry name" value="Ribosomal RNA small subunit methyltransferase I"/>
    <property type="match status" value="1"/>
</dbReference>
<evidence type="ECO:0000313" key="11">
    <source>
        <dbReference type="Proteomes" id="UP000184066"/>
    </source>
</evidence>
<comment type="subcellular location">
    <subcellularLocation>
        <location evidence="6">Cytoplasm</location>
    </subcellularLocation>
</comment>
<keyword evidence="2 6" id="KW-0698">rRNA processing</keyword>
<keyword evidence="1 6" id="KW-0963">Cytoplasm</keyword>
<dbReference type="HAMAP" id="MF_01877">
    <property type="entry name" value="16SrRNA_methyltr_I"/>
    <property type="match status" value="1"/>
</dbReference>
<comment type="similarity">
    <text evidence="6">Belongs to the methyltransferase superfamily. RsmI family.</text>
</comment>
<dbReference type="Gene3D" id="3.40.1010.10">
    <property type="entry name" value="Cobalt-precorrin-4 Transmethylase, Domain 1"/>
    <property type="match status" value="1"/>
</dbReference>
<reference evidence="10 11" key="1">
    <citation type="submission" date="2016-12" db="EMBL/GenBank/DDBJ databases">
        <authorList>
            <person name="Song W.-J."/>
            <person name="Kurnit D.M."/>
        </authorList>
    </citation>
    <scope>NUCLEOTIDE SEQUENCE [LARGE SCALE GENOMIC DNA]</scope>
    <source>
        <strain evidence="10 11">CGMCC 1.10808</strain>
    </source>
</reference>
<evidence type="ECO:0000256" key="5">
    <source>
        <dbReference type="ARBA" id="ARBA00022691"/>
    </source>
</evidence>
<name>A0A1M7TB91_9RHOB</name>
<feature type="domain" description="Tetrapyrrole methylase" evidence="8">
    <location>
        <begin position="39"/>
        <end position="241"/>
    </location>
</feature>
<dbReference type="Pfam" id="PF00590">
    <property type="entry name" value="TP_methylase"/>
    <property type="match status" value="1"/>
</dbReference>
<feature type="region of interest" description="Disordered" evidence="7">
    <location>
        <begin position="317"/>
        <end position="379"/>
    </location>
</feature>
<comment type="catalytic activity">
    <reaction evidence="6">
        <text>cytidine(1402) in 16S rRNA + S-adenosyl-L-methionine = 2'-O-methylcytidine(1402) in 16S rRNA + S-adenosyl-L-homocysteine + H(+)</text>
        <dbReference type="Rhea" id="RHEA:42924"/>
        <dbReference type="Rhea" id="RHEA-COMP:10285"/>
        <dbReference type="Rhea" id="RHEA-COMP:10286"/>
        <dbReference type="ChEBI" id="CHEBI:15378"/>
        <dbReference type="ChEBI" id="CHEBI:57856"/>
        <dbReference type="ChEBI" id="CHEBI:59789"/>
        <dbReference type="ChEBI" id="CHEBI:74495"/>
        <dbReference type="ChEBI" id="CHEBI:82748"/>
        <dbReference type="EC" id="2.1.1.198"/>
    </reaction>
</comment>
<feature type="compositionally biased region" description="Acidic residues" evidence="7">
    <location>
        <begin position="327"/>
        <end position="336"/>
    </location>
</feature>
<evidence type="ECO:0000256" key="1">
    <source>
        <dbReference type="ARBA" id="ARBA00022490"/>
    </source>
</evidence>
<evidence type="ECO:0000256" key="4">
    <source>
        <dbReference type="ARBA" id="ARBA00022679"/>
    </source>
</evidence>
<keyword evidence="5 6" id="KW-0949">S-adenosyl-L-methionine</keyword>
<protein>
    <recommendedName>
        <fullName evidence="6">Ribosomal RNA small subunit methyltransferase I</fullName>
        <ecNumber evidence="6">2.1.1.198</ecNumber>
    </recommendedName>
    <alternativeName>
        <fullName evidence="6">16S rRNA 2'-O-ribose C1402 methyltransferase</fullName>
    </alternativeName>
    <alternativeName>
        <fullName evidence="6">rRNA (cytidine-2'-O-)-methyltransferase RsmI</fullName>
    </alternativeName>
</protein>
<dbReference type="InterPro" id="IPR035996">
    <property type="entry name" value="4pyrrol_Methylase_sf"/>
</dbReference>
<keyword evidence="3 6" id="KW-0489">Methyltransferase</keyword>
<evidence type="ECO:0000313" key="10">
    <source>
        <dbReference type="EMBL" id="SHN67971.1"/>
    </source>
</evidence>
<dbReference type="EC" id="2.1.1.198" evidence="6"/>
<dbReference type="InterPro" id="IPR014777">
    <property type="entry name" value="4pyrrole_Mease_sub1"/>
</dbReference>
<dbReference type="Pfam" id="PF23016">
    <property type="entry name" value="RsmI_C"/>
    <property type="match status" value="1"/>
</dbReference>
<comment type="function">
    <text evidence="6">Catalyzes the 2'-O-methylation of the ribose of cytidine 1402 (C1402) in 16S rRNA.</text>
</comment>
<evidence type="ECO:0000256" key="3">
    <source>
        <dbReference type="ARBA" id="ARBA00022603"/>
    </source>
</evidence>
<dbReference type="Gene3D" id="3.30.950.10">
    <property type="entry name" value="Methyltransferase, Cobalt-precorrin-4 Transmethylase, Domain 2"/>
    <property type="match status" value="1"/>
</dbReference>
<evidence type="ECO:0000256" key="7">
    <source>
        <dbReference type="SAM" id="MobiDB-lite"/>
    </source>
</evidence>
<dbReference type="Proteomes" id="UP000184066">
    <property type="component" value="Unassembled WGS sequence"/>
</dbReference>
<dbReference type="GO" id="GO:0070677">
    <property type="term" value="F:rRNA (cytosine-2'-O-)-methyltransferase activity"/>
    <property type="evidence" value="ECO:0007669"/>
    <property type="project" value="UniProtKB-UniRule"/>
</dbReference>
<evidence type="ECO:0000256" key="2">
    <source>
        <dbReference type="ARBA" id="ARBA00022552"/>
    </source>
</evidence>
<dbReference type="STRING" id="1189325.SAMN04488119_105175"/>
<dbReference type="InterPro" id="IPR014776">
    <property type="entry name" value="4pyrrole_Mease_sub2"/>
</dbReference>
<dbReference type="PANTHER" id="PTHR46111:SF1">
    <property type="entry name" value="RIBOSOMAL RNA SMALL SUBUNIT METHYLTRANSFERASE I"/>
    <property type="match status" value="1"/>
</dbReference>
<dbReference type="PANTHER" id="PTHR46111">
    <property type="entry name" value="RIBOSOMAL RNA SMALL SUBUNIT METHYLTRANSFERASE I"/>
    <property type="match status" value="1"/>
</dbReference>
<dbReference type="SUPFAM" id="SSF53790">
    <property type="entry name" value="Tetrapyrrole methylase"/>
    <property type="match status" value="1"/>
</dbReference>
<dbReference type="InterPro" id="IPR000878">
    <property type="entry name" value="4pyrrol_Mease"/>
</dbReference>
<keyword evidence="11" id="KW-1185">Reference proteome</keyword>
<dbReference type="InterPro" id="IPR008189">
    <property type="entry name" value="rRNA_ssu_MeTfrase_I"/>
</dbReference>
<evidence type="ECO:0000256" key="6">
    <source>
        <dbReference type="HAMAP-Rule" id="MF_01877"/>
    </source>
</evidence>
<feature type="domain" description="RsmI HTH" evidence="9">
    <location>
        <begin position="272"/>
        <end position="315"/>
    </location>
</feature>